<organism evidence="1 2">
    <name type="scientific">Aphanomyces euteiches</name>
    <dbReference type="NCBI Taxonomy" id="100861"/>
    <lineage>
        <taxon>Eukaryota</taxon>
        <taxon>Sar</taxon>
        <taxon>Stramenopiles</taxon>
        <taxon>Oomycota</taxon>
        <taxon>Saprolegniomycetes</taxon>
        <taxon>Saprolegniales</taxon>
        <taxon>Verrucalvaceae</taxon>
        <taxon>Aphanomyces</taxon>
    </lineage>
</organism>
<dbReference type="GO" id="GO:0033063">
    <property type="term" value="C:Rad51B-Rad51C-Rad51D-XRCC2 complex"/>
    <property type="evidence" value="ECO:0007669"/>
    <property type="project" value="InterPro"/>
</dbReference>
<comment type="caution">
    <text evidence="1">The sequence shown here is derived from an EMBL/GenBank/DDBJ whole genome shotgun (WGS) entry which is preliminary data.</text>
</comment>
<name>A0A6G0XMA7_9STRA</name>
<dbReference type="GO" id="GO:0000724">
    <property type="term" value="P:double-strand break repair via homologous recombination"/>
    <property type="evidence" value="ECO:0007669"/>
    <property type="project" value="InterPro"/>
</dbReference>
<evidence type="ECO:0000313" key="2">
    <source>
        <dbReference type="Proteomes" id="UP000481153"/>
    </source>
</evidence>
<dbReference type="InterPro" id="IPR027417">
    <property type="entry name" value="P-loop_NTPase"/>
</dbReference>
<gene>
    <name evidence="1" type="ORF">Ae201684_003209</name>
</gene>
<dbReference type="AlphaFoldDB" id="A0A6G0XMA7"/>
<dbReference type="GO" id="GO:0005657">
    <property type="term" value="C:replication fork"/>
    <property type="evidence" value="ECO:0007669"/>
    <property type="project" value="InterPro"/>
</dbReference>
<evidence type="ECO:0000313" key="1">
    <source>
        <dbReference type="EMBL" id="KAF0741524.1"/>
    </source>
</evidence>
<proteinExistence type="predicted"/>
<dbReference type="EMBL" id="VJMJ01000036">
    <property type="protein sequence ID" value="KAF0741524.1"/>
    <property type="molecule type" value="Genomic_DNA"/>
</dbReference>
<dbReference type="InterPro" id="IPR030547">
    <property type="entry name" value="XRCC2"/>
</dbReference>
<dbReference type="Gene3D" id="3.40.50.300">
    <property type="entry name" value="P-loop containing nucleotide triphosphate hydrolases"/>
    <property type="match status" value="1"/>
</dbReference>
<accession>A0A6G0XMA7</accession>
<keyword evidence="2" id="KW-1185">Reference proteome</keyword>
<dbReference type="PANTHER" id="PTHR46644">
    <property type="entry name" value="DNA REPAIR PROTEIN XRCC2"/>
    <property type="match status" value="1"/>
</dbReference>
<reference evidence="1 2" key="1">
    <citation type="submission" date="2019-07" db="EMBL/GenBank/DDBJ databases">
        <title>Genomics analysis of Aphanomyces spp. identifies a new class of oomycete effector associated with host adaptation.</title>
        <authorList>
            <person name="Gaulin E."/>
        </authorList>
    </citation>
    <scope>NUCLEOTIDE SEQUENCE [LARGE SCALE GENOMIC DNA]</scope>
    <source>
        <strain evidence="1 2">ATCC 201684</strain>
    </source>
</reference>
<sequence length="239" mass="27743">MWSLDETALDLVHRTWLDRPFKSGIDVLDDVFPDGIKARSVLEVYGDAESPKSLLLQHVAIAYLLHDERAQVHYFDHECMFSMELIKQMLIARNPEETGERLEKILERLTVYYCESSDDWSARIESLNAKLLRQRDILPLIAIDCIGSFHLIDKLVHYRLQDTLFNKKVTVYNQLKDLVRQHSATVIAAKNNYGDQGWKHTEYLPPEWTSQVIKRLHVRLIKGTGDTVTYELKADGYVN</sequence>
<dbReference type="Proteomes" id="UP000481153">
    <property type="component" value="Unassembled WGS sequence"/>
</dbReference>
<dbReference type="SUPFAM" id="SSF52540">
    <property type="entry name" value="P-loop containing nucleoside triphosphate hydrolases"/>
    <property type="match status" value="1"/>
</dbReference>
<dbReference type="PANTHER" id="PTHR46644:SF2">
    <property type="entry name" value="DNA REPAIR PROTEIN XRCC2"/>
    <property type="match status" value="1"/>
</dbReference>
<protein>
    <submittedName>
        <fullName evidence="1">Uncharacterized protein</fullName>
    </submittedName>
</protein>
<dbReference type="VEuPathDB" id="FungiDB:AeMF1_000391"/>